<feature type="compositionally biased region" description="Basic and acidic residues" evidence="1">
    <location>
        <begin position="8"/>
        <end position="32"/>
    </location>
</feature>
<proteinExistence type="predicted"/>
<evidence type="ECO:0000313" key="2">
    <source>
        <dbReference type="EMBL" id="GAA3786096.1"/>
    </source>
</evidence>
<dbReference type="EMBL" id="BAABDE010000008">
    <property type="protein sequence ID" value="GAA3786096.1"/>
    <property type="molecule type" value="Genomic_DNA"/>
</dbReference>
<accession>A0ABP7HDM4</accession>
<keyword evidence="3" id="KW-1185">Reference proteome</keyword>
<gene>
    <name evidence="2" type="ORF">GCM10022403_021150</name>
</gene>
<organism evidence="2 3">
    <name type="scientific">Streptomyces coacervatus</name>
    <dbReference type="NCBI Taxonomy" id="647381"/>
    <lineage>
        <taxon>Bacteria</taxon>
        <taxon>Bacillati</taxon>
        <taxon>Actinomycetota</taxon>
        <taxon>Actinomycetes</taxon>
        <taxon>Kitasatosporales</taxon>
        <taxon>Streptomycetaceae</taxon>
        <taxon>Streptomyces</taxon>
    </lineage>
</organism>
<comment type="caution">
    <text evidence="2">The sequence shown here is derived from an EMBL/GenBank/DDBJ whole genome shotgun (WGS) entry which is preliminary data.</text>
</comment>
<dbReference type="Proteomes" id="UP001501009">
    <property type="component" value="Unassembled WGS sequence"/>
</dbReference>
<evidence type="ECO:0000256" key="1">
    <source>
        <dbReference type="SAM" id="MobiDB-lite"/>
    </source>
</evidence>
<reference evidence="3" key="1">
    <citation type="journal article" date="2019" name="Int. J. Syst. Evol. Microbiol.">
        <title>The Global Catalogue of Microorganisms (GCM) 10K type strain sequencing project: providing services to taxonomists for standard genome sequencing and annotation.</title>
        <authorList>
            <consortium name="The Broad Institute Genomics Platform"/>
            <consortium name="The Broad Institute Genome Sequencing Center for Infectious Disease"/>
            <person name="Wu L."/>
            <person name="Ma J."/>
        </authorList>
    </citation>
    <scope>NUCLEOTIDE SEQUENCE [LARGE SCALE GENOMIC DNA]</scope>
    <source>
        <strain evidence="3">JCM 17138</strain>
    </source>
</reference>
<evidence type="ECO:0008006" key="4">
    <source>
        <dbReference type="Google" id="ProtNLM"/>
    </source>
</evidence>
<protein>
    <recommendedName>
        <fullName evidence="4">CHAT domain-containing protein</fullName>
    </recommendedName>
</protein>
<dbReference type="RefSeq" id="WP_275773845.1">
    <property type="nucleotide sequence ID" value="NZ_BAABDE010000008.1"/>
</dbReference>
<sequence>MMWPGKPSGERETTLDTRVKSDTTDRLSRGHLAQDRRRDLTLTIRRALHRNHYELELRGEILPNGNSCRAEAYGAKALSNAMDLLRQEWEDEIHKPRPADAEDAHPRNRPFFAEVDFSDCHWKPCRDMLPSLAEKGRDTFNLLFGRRQCMAADMAELRDTLCRALNREGCDGRGLRIEVRPDDFRAPWPVLCVPPPGEETEPGKNWFLGYRHQIEVRGGPDNLDVQIRLAPHERPLVAAVVDPALDDQAPIHPRTRTRASSFGPVENVVKRASARLTLYDTPGKVKQLLTDGADGVHLLYLACHCAYDDKHGPMLFLNWNRGDEARLGQREAANWGACASAPKLALLNTCRGGLRTRRKGPGFVDELKQIGWFSALAAPETEVPIRFLGEYGSRFLDDFLADGERAGMDVGTIVQRLARYFLDEMDNPLALLYCVHRNLDTHLCREDPCPMTLGKHNCGMAA</sequence>
<name>A0ABP7HDM4_9ACTN</name>
<evidence type="ECO:0000313" key="3">
    <source>
        <dbReference type="Proteomes" id="UP001501009"/>
    </source>
</evidence>
<feature type="region of interest" description="Disordered" evidence="1">
    <location>
        <begin position="1"/>
        <end position="32"/>
    </location>
</feature>